<dbReference type="EC" id="5.3.1.12" evidence="4 7"/>
<dbReference type="InterPro" id="IPR003766">
    <property type="entry name" value="Uronate_isomerase"/>
</dbReference>
<evidence type="ECO:0000256" key="4">
    <source>
        <dbReference type="ARBA" id="ARBA00012546"/>
    </source>
</evidence>
<proteinExistence type="inferred from homology"/>
<protein>
    <recommendedName>
        <fullName evidence="5 7">Uronate isomerase</fullName>
        <ecNumber evidence="4 7">5.3.1.12</ecNumber>
    </recommendedName>
    <alternativeName>
        <fullName evidence="7">Glucuronate isomerase</fullName>
    </alternativeName>
    <alternativeName>
        <fullName evidence="7">Uronic isomerase</fullName>
    </alternativeName>
</protein>
<comment type="caution">
    <text evidence="8">The sequence shown here is derived from an EMBL/GenBank/DDBJ whole genome shotgun (WGS) entry which is preliminary data.</text>
</comment>
<keyword evidence="6 7" id="KW-0413">Isomerase</keyword>
<dbReference type="Proteomes" id="UP000538292">
    <property type="component" value="Unassembled WGS sequence"/>
</dbReference>
<dbReference type="PANTHER" id="PTHR30068">
    <property type="entry name" value="URONATE ISOMERASE"/>
    <property type="match status" value="1"/>
</dbReference>
<dbReference type="NCBIfam" id="NF002794">
    <property type="entry name" value="PRK02925.1"/>
    <property type="match status" value="1"/>
</dbReference>
<evidence type="ECO:0000256" key="6">
    <source>
        <dbReference type="ARBA" id="ARBA00023235"/>
    </source>
</evidence>
<dbReference type="SUPFAM" id="SSF51556">
    <property type="entry name" value="Metallo-dependent hydrolases"/>
    <property type="match status" value="1"/>
</dbReference>
<dbReference type="Gene3D" id="3.20.20.140">
    <property type="entry name" value="Metal-dependent hydrolases"/>
    <property type="match status" value="1"/>
</dbReference>
<dbReference type="UniPathway" id="UPA00246"/>
<dbReference type="Pfam" id="PF02614">
    <property type="entry name" value="UxaC"/>
    <property type="match status" value="1"/>
</dbReference>
<accession>A0A7W1XPQ1</accession>
<evidence type="ECO:0000313" key="9">
    <source>
        <dbReference type="Proteomes" id="UP000538292"/>
    </source>
</evidence>
<dbReference type="InterPro" id="IPR032466">
    <property type="entry name" value="Metal_Hydrolase"/>
</dbReference>
<evidence type="ECO:0000256" key="3">
    <source>
        <dbReference type="ARBA" id="ARBA00008397"/>
    </source>
</evidence>
<dbReference type="AlphaFoldDB" id="A0A7W1XPQ1"/>
<dbReference type="GO" id="GO:0019698">
    <property type="term" value="P:D-galacturonate catabolic process"/>
    <property type="evidence" value="ECO:0007669"/>
    <property type="project" value="TreeGrafter"/>
</dbReference>
<sequence length="469" mass="54754">MKAFMDKDFLLQTETAKRLYHDYAAKMPIYDYHCHLSPQEICENRTYRNMTELWLEGDHYKWRAMRANGIDESYISGDADDCRKFEKWAETVEKLIGNPLYHWTHMELRKYFHVDTILKKETAREIWDICNQKLQDPDFSARGLIERSNVRLICTTDDPIDDLRYHQLLKNEKDFSTMVLPSFRPDKVIAIQNRDWTDYIEKLGKITGIQISDFARLMDALEKRMDYFAEVGCKLSDHSLENVVYEDATASEIDAIVEKALNRKPISVREQNRFLTQLLVHLGKAYSQRGWVMQYHIGALRSANIRLFRALGPNVGCDSMKDNPIAVPLSRLLDAMDQERQLPKTILYCLNPRDNEMLAAMAGNFQEGGTPSKVQFGAAWWFNDHIDGMTAQIKTLGNLGLLSRFVGMLTDSRSFLSYSRHEYFRRILCNLLGEWVENGEYPHDLEWLGKIVQDISYNNASRYFDFELK</sequence>
<dbReference type="HAMAP" id="MF_00675">
    <property type="entry name" value="UxaC"/>
    <property type="match status" value="1"/>
</dbReference>
<dbReference type="GO" id="GO:0042840">
    <property type="term" value="P:D-glucuronate catabolic process"/>
    <property type="evidence" value="ECO:0007669"/>
    <property type="project" value="TreeGrafter"/>
</dbReference>
<evidence type="ECO:0000256" key="2">
    <source>
        <dbReference type="ARBA" id="ARBA00004892"/>
    </source>
</evidence>
<evidence type="ECO:0000256" key="5">
    <source>
        <dbReference type="ARBA" id="ARBA00020555"/>
    </source>
</evidence>
<dbReference type="PANTHER" id="PTHR30068:SF4">
    <property type="entry name" value="URONATE ISOMERASE"/>
    <property type="match status" value="1"/>
</dbReference>
<reference evidence="8 9" key="1">
    <citation type="submission" date="2020-07" db="EMBL/GenBank/DDBJ databases">
        <title>Thermoactinomyces phylogeny.</title>
        <authorList>
            <person name="Dunlap C."/>
        </authorList>
    </citation>
    <scope>NUCLEOTIDE SEQUENCE [LARGE SCALE GENOMIC DNA]</scope>
    <source>
        <strain evidence="8 9">AMNI-1</strain>
    </source>
</reference>
<comment type="catalytic activity">
    <reaction evidence="7">
        <text>aldehydo-D-galacturonate = keto-D-tagaturonate</text>
        <dbReference type="Rhea" id="RHEA:27702"/>
        <dbReference type="ChEBI" id="CHEBI:12952"/>
        <dbReference type="ChEBI" id="CHEBI:17886"/>
    </reaction>
</comment>
<dbReference type="Gene3D" id="1.10.2020.10">
    <property type="entry name" value="uronate isomerase, domain 2, chain A"/>
    <property type="match status" value="1"/>
</dbReference>
<keyword evidence="9" id="KW-1185">Reference proteome</keyword>
<dbReference type="GO" id="GO:0008880">
    <property type="term" value="F:glucuronate isomerase activity"/>
    <property type="evidence" value="ECO:0007669"/>
    <property type="project" value="UniProtKB-UniRule"/>
</dbReference>
<dbReference type="RefSeq" id="WP_181737045.1">
    <property type="nucleotide sequence ID" value="NZ_JACEOL010000003.1"/>
</dbReference>
<name>A0A7W1XPQ1_9BACL</name>
<evidence type="ECO:0000256" key="7">
    <source>
        <dbReference type="HAMAP-Rule" id="MF_00675"/>
    </source>
</evidence>
<comment type="catalytic activity">
    <reaction evidence="1 7">
        <text>D-glucuronate = D-fructuronate</text>
        <dbReference type="Rhea" id="RHEA:13049"/>
        <dbReference type="ChEBI" id="CHEBI:58720"/>
        <dbReference type="ChEBI" id="CHEBI:59863"/>
        <dbReference type="EC" id="5.3.1.12"/>
    </reaction>
</comment>
<comment type="pathway">
    <text evidence="2 7">Carbohydrate metabolism; pentose and glucuronate interconversion.</text>
</comment>
<comment type="similarity">
    <text evidence="3 7">Belongs to the metallo-dependent hydrolases superfamily. Uronate isomerase family.</text>
</comment>
<gene>
    <name evidence="7 8" type="primary">uxaC</name>
    <name evidence="8" type="ORF">H2C83_01385</name>
</gene>
<dbReference type="EMBL" id="JACEOL010000003">
    <property type="protein sequence ID" value="MBA4600999.1"/>
    <property type="molecule type" value="Genomic_DNA"/>
</dbReference>
<evidence type="ECO:0000256" key="1">
    <source>
        <dbReference type="ARBA" id="ARBA00001165"/>
    </source>
</evidence>
<organism evidence="8 9">
    <name type="scientific">Thermoactinomyces mirandus</name>
    <dbReference type="NCBI Taxonomy" id="2756294"/>
    <lineage>
        <taxon>Bacteria</taxon>
        <taxon>Bacillati</taxon>
        <taxon>Bacillota</taxon>
        <taxon>Bacilli</taxon>
        <taxon>Bacillales</taxon>
        <taxon>Thermoactinomycetaceae</taxon>
        <taxon>Thermoactinomyces</taxon>
    </lineage>
</organism>
<evidence type="ECO:0000313" key="8">
    <source>
        <dbReference type="EMBL" id="MBA4600999.1"/>
    </source>
</evidence>